<accession>K2NWU0</accession>
<sequence>MMICLTAKLLDQGHTFILHLLNDSVDLLGQNLGRFKTSGLAPAARNFSEILDPTIPVKSGRHVIFSKKNANDLRKLIDKIGSVEGIVVIDDEADYASPNSKINSGTKTRINELINQILGETGIYIGVTATPARLDLNNTFQNDSHLWVDFPPHSAYTGQDVFFPLDNKVDFSLQLLPNSGDEPKYARSALFRFLANVAYLNKYVNNSEENYSFLVHTSGKKTDHKSDWSVINSALNDLQDPKSSRFEKYVKEIWDVISTRYPDADVDELTRYVLNNITRNSLIIINSERDFSLRGASATNPSSLFTIIIGGNIVSRGVTLENLLSMFFTRDVRHKIQQDTYIQRARMFGSRGGYLRFFELTIPSALYSDWHRCFVFHRLALDAIRQKMGSLVWLTDQRIAAVSSSSIDRSTVDLNRGEMSFAIFDHTREIEKLVTSEKSSLQLMEELSQLLGDQSFPSYLRKYILRTLPKQSASLAFHPTGSIVKYTDANQKLIERRRGFIGTSDLQKGKYPHAIHHFKIYTNGEGRARLFYKFEGNIQFIKNLRNDT</sequence>
<dbReference type="InterPro" id="IPR018310">
    <property type="entry name" value="Put_endonuclease_Z1-dom"/>
</dbReference>
<feature type="domain" description="Putative endonuclease Z1" evidence="1">
    <location>
        <begin position="188"/>
        <end position="372"/>
    </location>
</feature>
<proteinExistence type="predicted"/>
<evidence type="ECO:0000313" key="2">
    <source>
        <dbReference type="EMBL" id="EKF42309.1"/>
    </source>
</evidence>
<keyword evidence="2" id="KW-0067">ATP-binding</keyword>
<dbReference type="PATRIC" id="fig|1231190.3.peg.2537"/>
<evidence type="ECO:0000313" key="3">
    <source>
        <dbReference type="Proteomes" id="UP000007374"/>
    </source>
</evidence>
<organism evidence="2 3">
    <name type="scientific">Nitratireductor indicus C115</name>
    <dbReference type="NCBI Taxonomy" id="1231190"/>
    <lineage>
        <taxon>Bacteria</taxon>
        <taxon>Pseudomonadati</taxon>
        <taxon>Pseudomonadota</taxon>
        <taxon>Alphaproteobacteria</taxon>
        <taxon>Hyphomicrobiales</taxon>
        <taxon>Phyllobacteriaceae</taxon>
        <taxon>Nitratireductor</taxon>
    </lineage>
</organism>
<comment type="caution">
    <text evidence="2">The sequence shown here is derived from an EMBL/GenBank/DDBJ whole genome shotgun (WGS) entry which is preliminary data.</text>
</comment>
<dbReference type="STRING" id="721133.SAMN05216176_10760"/>
<dbReference type="Pfam" id="PF10593">
    <property type="entry name" value="Z1"/>
    <property type="match status" value="1"/>
</dbReference>
<dbReference type="GO" id="GO:0004386">
    <property type="term" value="F:helicase activity"/>
    <property type="evidence" value="ECO:0007669"/>
    <property type="project" value="UniProtKB-KW"/>
</dbReference>
<gene>
    <name evidence="2" type="ORF">NA8A_12190</name>
</gene>
<dbReference type="Proteomes" id="UP000007374">
    <property type="component" value="Unassembled WGS sequence"/>
</dbReference>
<keyword evidence="3" id="KW-1185">Reference proteome</keyword>
<dbReference type="EMBL" id="AMSI01000007">
    <property type="protein sequence ID" value="EKF42309.1"/>
    <property type="molecule type" value="Genomic_DNA"/>
</dbReference>
<dbReference type="AlphaFoldDB" id="K2NWU0"/>
<keyword evidence="2" id="KW-0378">Hydrolase</keyword>
<evidence type="ECO:0000259" key="1">
    <source>
        <dbReference type="Pfam" id="PF10593"/>
    </source>
</evidence>
<name>K2NWU0_9HYPH</name>
<keyword evidence="2" id="KW-0347">Helicase</keyword>
<dbReference type="eggNOG" id="COG0610">
    <property type="taxonomic scope" value="Bacteria"/>
</dbReference>
<protein>
    <submittedName>
        <fullName evidence="2">DNA helicase</fullName>
    </submittedName>
</protein>
<keyword evidence="2" id="KW-0547">Nucleotide-binding</keyword>
<reference evidence="2 3" key="1">
    <citation type="journal article" date="2012" name="J. Bacteriol.">
        <title>Genome Sequence of Nitratireductor indicus Type Strain C115.</title>
        <authorList>
            <person name="Lai Q."/>
            <person name="Li G."/>
            <person name="Yu Z."/>
            <person name="Shao Z."/>
        </authorList>
    </citation>
    <scope>NUCLEOTIDE SEQUENCE [LARGE SCALE GENOMIC DNA]</scope>
    <source>
        <strain evidence="2 3">C115</strain>
    </source>
</reference>